<keyword evidence="3" id="KW-0808">Transferase</keyword>
<organism evidence="3">
    <name type="scientific">hydrothermal vent metagenome</name>
    <dbReference type="NCBI Taxonomy" id="652676"/>
    <lineage>
        <taxon>unclassified sequences</taxon>
        <taxon>metagenomes</taxon>
        <taxon>ecological metagenomes</taxon>
    </lineage>
</organism>
<dbReference type="InterPro" id="IPR051910">
    <property type="entry name" value="ComF/GntX_DNA_util-trans"/>
</dbReference>
<comment type="similarity">
    <text evidence="1">Belongs to the ComF/GntX family.</text>
</comment>
<evidence type="ECO:0000259" key="2">
    <source>
        <dbReference type="Pfam" id="PF00156"/>
    </source>
</evidence>
<dbReference type="Gene3D" id="3.40.50.2020">
    <property type="match status" value="1"/>
</dbReference>
<keyword evidence="3" id="KW-0328">Glycosyltransferase</keyword>
<dbReference type="EMBL" id="UOEE01000304">
    <property type="protein sequence ID" value="VAW00827.1"/>
    <property type="molecule type" value="Genomic_DNA"/>
</dbReference>
<reference evidence="3" key="1">
    <citation type="submission" date="2018-06" db="EMBL/GenBank/DDBJ databases">
        <authorList>
            <person name="Zhirakovskaya E."/>
        </authorList>
    </citation>
    <scope>NUCLEOTIDE SEQUENCE</scope>
</reference>
<dbReference type="PANTHER" id="PTHR47505:SF1">
    <property type="entry name" value="DNA UTILIZATION PROTEIN YHGH"/>
    <property type="match status" value="1"/>
</dbReference>
<gene>
    <name evidence="3" type="ORF">MNBD_ALPHA06-2000</name>
</gene>
<accession>A0A3B0SIR1</accession>
<dbReference type="SUPFAM" id="SSF53271">
    <property type="entry name" value="PRTase-like"/>
    <property type="match status" value="1"/>
</dbReference>
<dbReference type="PANTHER" id="PTHR47505">
    <property type="entry name" value="DNA UTILIZATION PROTEIN YHGH"/>
    <property type="match status" value="1"/>
</dbReference>
<dbReference type="CDD" id="cd06223">
    <property type="entry name" value="PRTases_typeI"/>
    <property type="match status" value="1"/>
</dbReference>
<dbReference type="InterPro" id="IPR000836">
    <property type="entry name" value="PRTase_dom"/>
</dbReference>
<protein>
    <submittedName>
        <fullName evidence="3">Competence protein F homolog, phosphoribosyltransferase domain protein YhgH required for utilization of DNA as sole source of carbon and energy</fullName>
    </submittedName>
</protein>
<dbReference type="Pfam" id="PF00156">
    <property type="entry name" value="Pribosyltran"/>
    <property type="match status" value="1"/>
</dbReference>
<dbReference type="InterPro" id="IPR029057">
    <property type="entry name" value="PRTase-like"/>
</dbReference>
<evidence type="ECO:0000256" key="1">
    <source>
        <dbReference type="ARBA" id="ARBA00008007"/>
    </source>
</evidence>
<sequence>MRRIGKLLFASSGKFRQIAGHFLPALSPLSGNMVSSPGALEPDEWQQLEFLHGQICICCGTPLPQMALPDTRCLYCESKPGILTRSRSALVYNDLSKRLILNFKHGGRTDSIQVFSGWMAHAGAELLQPSTILVPVPLHTFRRMQRKFNQSSLLAIAIARRTQMQYRPHWLVRQRNTPTQGFKSGAGRAKNVKGAFLVPKRVLPQIQGKRIVLIDDVRASGATLEACAKALLAAGAAQIDALTLARVVKPLKPVA</sequence>
<dbReference type="AlphaFoldDB" id="A0A3B0SIR1"/>
<evidence type="ECO:0000313" key="3">
    <source>
        <dbReference type="EMBL" id="VAW00827.1"/>
    </source>
</evidence>
<name>A0A3B0SIR1_9ZZZZ</name>
<dbReference type="GO" id="GO:0016757">
    <property type="term" value="F:glycosyltransferase activity"/>
    <property type="evidence" value="ECO:0007669"/>
    <property type="project" value="UniProtKB-KW"/>
</dbReference>
<proteinExistence type="inferred from homology"/>
<feature type="domain" description="Phosphoribosyltransferase" evidence="2">
    <location>
        <begin position="200"/>
        <end position="246"/>
    </location>
</feature>